<reference evidence="2 3" key="1">
    <citation type="journal article" date="2019" name="Commun. Biol.">
        <title>The bagworm genome reveals a unique fibroin gene that provides high tensile strength.</title>
        <authorList>
            <person name="Kono N."/>
            <person name="Nakamura H."/>
            <person name="Ohtoshi R."/>
            <person name="Tomita M."/>
            <person name="Numata K."/>
            <person name="Arakawa K."/>
        </authorList>
    </citation>
    <scope>NUCLEOTIDE SEQUENCE [LARGE SCALE GENOMIC DNA]</scope>
</reference>
<gene>
    <name evidence="2" type="ORF">EVAR_84956_1</name>
</gene>
<dbReference type="Proteomes" id="UP000299102">
    <property type="component" value="Unassembled WGS sequence"/>
</dbReference>
<evidence type="ECO:0000313" key="3">
    <source>
        <dbReference type="Proteomes" id="UP000299102"/>
    </source>
</evidence>
<protein>
    <submittedName>
        <fullName evidence="2">Uncharacterized protein</fullName>
    </submittedName>
</protein>
<dbReference type="AlphaFoldDB" id="A0A4C1VHB9"/>
<feature type="region of interest" description="Disordered" evidence="1">
    <location>
        <begin position="1"/>
        <end position="40"/>
    </location>
</feature>
<sequence length="114" mass="13407">MWRPRRTAKKRGKLMDRRSTDAQSCSKPRRPPRSEDNITQKGEFLNLPSLWFAAVRSFEDRLYYGDFSTAAQVSTSDFLFIASENGFLEVWEEIMDSADFLTSDIQHELHMWRP</sequence>
<organism evidence="2 3">
    <name type="scientific">Eumeta variegata</name>
    <name type="common">Bagworm moth</name>
    <name type="synonym">Eumeta japonica</name>
    <dbReference type="NCBI Taxonomy" id="151549"/>
    <lineage>
        <taxon>Eukaryota</taxon>
        <taxon>Metazoa</taxon>
        <taxon>Ecdysozoa</taxon>
        <taxon>Arthropoda</taxon>
        <taxon>Hexapoda</taxon>
        <taxon>Insecta</taxon>
        <taxon>Pterygota</taxon>
        <taxon>Neoptera</taxon>
        <taxon>Endopterygota</taxon>
        <taxon>Lepidoptera</taxon>
        <taxon>Glossata</taxon>
        <taxon>Ditrysia</taxon>
        <taxon>Tineoidea</taxon>
        <taxon>Psychidae</taxon>
        <taxon>Oiketicinae</taxon>
        <taxon>Eumeta</taxon>
    </lineage>
</organism>
<keyword evidence="3" id="KW-1185">Reference proteome</keyword>
<evidence type="ECO:0000313" key="2">
    <source>
        <dbReference type="EMBL" id="GBP37969.1"/>
    </source>
</evidence>
<proteinExistence type="predicted"/>
<evidence type="ECO:0000256" key="1">
    <source>
        <dbReference type="SAM" id="MobiDB-lite"/>
    </source>
</evidence>
<dbReference type="EMBL" id="BGZK01000341">
    <property type="protein sequence ID" value="GBP37969.1"/>
    <property type="molecule type" value="Genomic_DNA"/>
</dbReference>
<accession>A0A4C1VHB9</accession>
<feature type="compositionally biased region" description="Basic residues" evidence="1">
    <location>
        <begin position="1"/>
        <end position="12"/>
    </location>
</feature>
<name>A0A4C1VHB9_EUMVA</name>
<comment type="caution">
    <text evidence="2">The sequence shown here is derived from an EMBL/GenBank/DDBJ whole genome shotgun (WGS) entry which is preliminary data.</text>
</comment>